<dbReference type="GeneID" id="18878106"/>
<keyword evidence="3" id="KW-1185">Reference proteome</keyword>
<dbReference type="PROSITE" id="PS51752">
    <property type="entry name" value="JACALIN_LECTIN"/>
    <property type="match status" value="1"/>
</dbReference>
<dbReference type="AlphaFoldDB" id="R7S5Z0"/>
<dbReference type="OMA" id="SCEDARN"/>
<dbReference type="InterPro" id="IPR001229">
    <property type="entry name" value="Jacalin-like_lectin_dom"/>
</dbReference>
<dbReference type="EMBL" id="JH687551">
    <property type="protein sequence ID" value="EIN05301.1"/>
    <property type="molecule type" value="Genomic_DNA"/>
</dbReference>
<dbReference type="Gene3D" id="2.100.10.30">
    <property type="entry name" value="Jacalin-like lectin domain"/>
    <property type="match status" value="1"/>
</dbReference>
<reference evidence="3" key="1">
    <citation type="journal article" date="2012" name="Science">
        <title>The Paleozoic origin of enzymatic lignin decomposition reconstructed from 31 fungal genomes.</title>
        <authorList>
            <person name="Floudas D."/>
            <person name="Binder M."/>
            <person name="Riley R."/>
            <person name="Barry K."/>
            <person name="Blanchette R.A."/>
            <person name="Henrissat B."/>
            <person name="Martinez A.T."/>
            <person name="Otillar R."/>
            <person name="Spatafora J.W."/>
            <person name="Yadav J.S."/>
            <person name="Aerts A."/>
            <person name="Benoit I."/>
            <person name="Boyd A."/>
            <person name="Carlson A."/>
            <person name="Copeland A."/>
            <person name="Coutinho P.M."/>
            <person name="de Vries R.P."/>
            <person name="Ferreira P."/>
            <person name="Findley K."/>
            <person name="Foster B."/>
            <person name="Gaskell J."/>
            <person name="Glotzer D."/>
            <person name="Gorecki P."/>
            <person name="Heitman J."/>
            <person name="Hesse C."/>
            <person name="Hori C."/>
            <person name="Igarashi K."/>
            <person name="Jurgens J.A."/>
            <person name="Kallen N."/>
            <person name="Kersten P."/>
            <person name="Kohler A."/>
            <person name="Kuees U."/>
            <person name="Kumar T.K.A."/>
            <person name="Kuo A."/>
            <person name="LaButti K."/>
            <person name="Larrondo L.F."/>
            <person name="Lindquist E."/>
            <person name="Ling A."/>
            <person name="Lombard V."/>
            <person name="Lucas S."/>
            <person name="Lundell T."/>
            <person name="Martin R."/>
            <person name="McLaughlin D.J."/>
            <person name="Morgenstern I."/>
            <person name="Morin E."/>
            <person name="Murat C."/>
            <person name="Nagy L.G."/>
            <person name="Nolan M."/>
            <person name="Ohm R.A."/>
            <person name="Patyshakuliyeva A."/>
            <person name="Rokas A."/>
            <person name="Ruiz-Duenas F.J."/>
            <person name="Sabat G."/>
            <person name="Salamov A."/>
            <person name="Samejima M."/>
            <person name="Schmutz J."/>
            <person name="Slot J.C."/>
            <person name="St John F."/>
            <person name="Stenlid J."/>
            <person name="Sun H."/>
            <person name="Sun S."/>
            <person name="Syed K."/>
            <person name="Tsang A."/>
            <person name="Wiebenga A."/>
            <person name="Young D."/>
            <person name="Pisabarro A."/>
            <person name="Eastwood D.C."/>
            <person name="Martin F."/>
            <person name="Cullen D."/>
            <person name="Grigoriev I.V."/>
            <person name="Hibbett D.S."/>
        </authorList>
    </citation>
    <scope>NUCLEOTIDE SEQUENCE [LARGE SCALE GENOMIC DNA]</scope>
    <source>
        <strain evidence="3">HHB-11173 SS5</strain>
    </source>
</reference>
<feature type="domain" description="Jacalin-type lectin" evidence="1">
    <location>
        <begin position="1"/>
        <end position="107"/>
    </location>
</feature>
<dbReference type="HOGENOM" id="CLU_585431_0_0_1"/>
<name>R7S5Z0_PUNST</name>
<sequence>MCGAVVDGFALDFTDGTSTPWNGGKGGKSTEFDLSAGETITMVLVAQDGKDIQRLCFITSSGRQSENYGYSGGAPVVWQFQGAPLVGFAGAYGKASFENNLIVQGLQPIWGGGQAKSASDRLQSLAQRVEALGKEIATGRLECAGLQKRTSALQDSLDAMSKCIGARAMAGIAALVGNIQKLYTADSTTTPALISACKDQGNDVAAVFDVLHMQSVSLMKTGEDLATEAVKQASDAQTRLTQVGDISAIASTIQAGESQEQKTRQTYAQNAQQAIKLAEDSLHAAQDKASKDKKLRIVRDVFSFGAGELGDWGGLNGAISFANAMVQSTQANLSASTAGLASVEQSVQAVQAQLDQTRQLQAELDGFVPALRQLVSQTAALQEKDDQLMSSASDLSIFLGTLWATSETLPVDFTAQRFASQVLALGSVIGTDADLGKALTGDLQQLQTTLDLIAKSPITPLATTGMI</sequence>
<dbReference type="KEGG" id="psq:PUNSTDRAFT_128059"/>
<dbReference type="Proteomes" id="UP000054196">
    <property type="component" value="Unassembled WGS sequence"/>
</dbReference>
<dbReference type="InterPro" id="IPR036404">
    <property type="entry name" value="Jacalin-like_lectin_dom_sf"/>
</dbReference>
<evidence type="ECO:0000313" key="3">
    <source>
        <dbReference type="Proteomes" id="UP000054196"/>
    </source>
</evidence>
<gene>
    <name evidence="2" type="ORF">PUNSTDRAFT_128059</name>
</gene>
<accession>R7S5Z0</accession>
<dbReference type="Pfam" id="PF01419">
    <property type="entry name" value="Jacalin"/>
    <property type="match status" value="1"/>
</dbReference>
<evidence type="ECO:0000313" key="2">
    <source>
        <dbReference type="EMBL" id="EIN05301.1"/>
    </source>
</evidence>
<protein>
    <recommendedName>
        <fullName evidence="1">Jacalin-type lectin domain-containing protein</fullName>
    </recommendedName>
</protein>
<organism evidence="2 3">
    <name type="scientific">Punctularia strigosozonata (strain HHB-11173)</name>
    <name type="common">White-rot fungus</name>
    <dbReference type="NCBI Taxonomy" id="741275"/>
    <lineage>
        <taxon>Eukaryota</taxon>
        <taxon>Fungi</taxon>
        <taxon>Dikarya</taxon>
        <taxon>Basidiomycota</taxon>
        <taxon>Agaricomycotina</taxon>
        <taxon>Agaricomycetes</taxon>
        <taxon>Corticiales</taxon>
        <taxon>Punctulariaceae</taxon>
        <taxon>Punctularia</taxon>
    </lineage>
</organism>
<dbReference type="eggNOG" id="ENOG502R1YS">
    <property type="taxonomic scope" value="Eukaryota"/>
</dbReference>
<dbReference type="RefSeq" id="XP_007387704.1">
    <property type="nucleotide sequence ID" value="XM_007387642.1"/>
</dbReference>
<evidence type="ECO:0000259" key="1">
    <source>
        <dbReference type="PROSITE" id="PS51752"/>
    </source>
</evidence>
<dbReference type="SUPFAM" id="SSF51101">
    <property type="entry name" value="Mannose-binding lectins"/>
    <property type="match status" value="1"/>
</dbReference>
<dbReference type="OrthoDB" id="2979411at2759"/>
<proteinExistence type="predicted"/>